<evidence type="ECO:0000256" key="2">
    <source>
        <dbReference type="ARBA" id="ARBA00022692"/>
    </source>
</evidence>
<dbReference type="EMBL" id="OC890461">
    <property type="protein sequence ID" value="CAD7646089.1"/>
    <property type="molecule type" value="Genomic_DNA"/>
</dbReference>
<keyword evidence="8" id="KW-1185">Reference proteome</keyword>
<reference evidence="7" key="1">
    <citation type="submission" date="2020-11" db="EMBL/GenBank/DDBJ databases">
        <authorList>
            <person name="Tran Van P."/>
        </authorList>
    </citation>
    <scope>NUCLEOTIDE SEQUENCE</scope>
</reference>
<dbReference type="GO" id="GO:0007188">
    <property type="term" value="P:adenylate cyclase-modulating G protein-coupled receptor signaling pathway"/>
    <property type="evidence" value="ECO:0007669"/>
    <property type="project" value="TreeGrafter"/>
</dbReference>
<dbReference type="InterPro" id="IPR017981">
    <property type="entry name" value="GPCR_2-like_7TM"/>
</dbReference>
<keyword evidence="2 5" id="KW-0812">Transmembrane</keyword>
<dbReference type="GO" id="GO:0007166">
    <property type="term" value="P:cell surface receptor signaling pathway"/>
    <property type="evidence" value="ECO:0007669"/>
    <property type="project" value="InterPro"/>
</dbReference>
<name>A0A7R9LRX9_9ACAR</name>
<evidence type="ECO:0000256" key="4">
    <source>
        <dbReference type="ARBA" id="ARBA00023136"/>
    </source>
</evidence>
<sequence length="62" mass="7374">MVCNYFWMFCEGLYLHTLLVVAFVSENKILKWFYMVGWGVPIPMTVIYALLRRQSTDPKDTH</sequence>
<accession>A0A7R9LRX9</accession>
<dbReference type="Gene3D" id="1.20.1070.10">
    <property type="entry name" value="Rhodopsin 7-helix transmembrane proteins"/>
    <property type="match status" value="1"/>
</dbReference>
<feature type="transmembrane region" description="Helical" evidence="5">
    <location>
        <begin position="32"/>
        <end position="51"/>
    </location>
</feature>
<evidence type="ECO:0000259" key="6">
    <source>
        <dbReference type="PROSITE" id="PS50261"/>
    </source>
</evidence>
<comment type="subcellular location">
    <subcellularLocation>
        <location evidence="1">Membrane</location>
        <topology evidence="1">Multi-pass membrane protein</topology>
    </subcellularLocation>
</comment>
<dbReference type="OrthoDB" id="16753at2759"/>
<dbReference type="Pfam" id="PF00002">
    <property type="entry name" value="7tm_2"/>
    <property type="match status" value="1"/>
</dbReference>
<gene>
    <name evidence="7" type="ORF">OSB1V03_LOCUS20810</name>
</gene>
<evidence type="ECO:0000256" key="3">
    <source>
        <dbReference type="ARBA" id="ARBA00022989"/>
    </source>
</evidence>
<dbReference type="Proteomes" id="UP000759131">
    <property type="component" value="Unassembled WGS sequence"/>
</dbReference>
<dbReference type="PANTHER" id="PTHR45620:SF32">
    <property type="entry name" value="DIURETIC HORMONE 31 RECEPTOR, ISOFORM C"/>
    <property type="match status" value="1"/>
</dbReference>
<dbReference type="AlphaFoldDB" id="A0A7R9LRX9"/>
<protein>
    <recommendedName>
        <fullName evidence="6">G-protein coupled receptors family 2 profile 2 domain-containing protein</fullName>
    </recommendedName>
</protein>
<evidence type="ECO:0000313" key="7">
    <source>
        <dbReference type="EMBL" id="CAD7646089.1"/>
    </source>
</evidence>
<dbReference type="InterPro" id="IPR000832">
    <property type="entry name" value="GPCR_2_secretin-like"/>
</dbReference>
<evidence type="ECO:0000313" key="8">
    <source>
        <dbReference type="Proteomes" id="UP000759131"/>
    </source>
</evidence>
<proteinExistence type="predicted"/>
<dbReference type="GO" id="GO:0005886">
    <property type="term" value="C:plasma membrane"/>
    <property type="evidence" value="ECO:0007669"/>
    <property type="project" value="TreeGrafter"/>
</dbReference>
<dbReference type="GO" id="GO:0008528">
    <property type="term" value="F:G protein-coupled peptide receptor activity"/>
    <property type="evidence" value="ECO:0007669"/>
    <property type="project" value="TreeGrafter"/>
</dbReference>
<dbReference type="InterPro" id="IPR050332">
    <property type="entry name" value="GPCR_2"/>
</dbReference>
<dbReference type="PANTHER" id="PTHR45620">
    <property type="entry name" value="PDF RECEPTOR-LIKE PROTEIN-RELATED"/>
    <property type="match status" value="1"/>
</dbReference>
<evidence type="ECO:0000256" key="5">
    <source>
        <dbReference type="SAM" id="Phobius"/>
    </source>
</evidence>
<feature type="domain" description="G-protein coupled receptors family 2 profile 2" evidence="6">
    <location>
        <begin position="1"/>
        <end position="62"/>
    </location>
</feature>
<keyword evidence="3 5" id="KW-1133">Transmembrane helix</keyword>
<evidence type="ECO:0000256" key="1">
    <source>
        <dbReference type="ARBA" id="ARBA00004141"/>
    </source>
</evidence>
<dbReference type="PROSITE" id="PS50261">
    <property type="entry name" value="G_PROTEIN_RECEP_F2_4"/>
    <property type="match status" value="1"/>
</dbReference>
<feature type="transmembrane region" description="Helical" evidence="5">
    <location>
        <begin position="6"/>
        <end position="25"/>
    </location>
</feature>
<organism evidence="7">
    <name type="scientific">Medioppia subpectinata</name>
    <dbReference type="NCBI Taxonomy" id="1979941"/>
    <lineage>
        <taxon>Eukaryota</taxon>
        <taxon>Metazoa</taxon>
        <taxon>Ecdysozoa</taxon>
        <taxon>Arthropoda</taxon>
        <taxon>Chelicerata</taxon>
        <taxon>Arachnida</taxon>
        <taxon>Acari</taxon>
        <taxon>Acariformes</taxon>
        <taxon>Sarcoptiformes</taxon>
        <taxon>Oribatida</taxon>
        <taxon>Brachypylina</taxon>
        <taxon>Oppioidea</taxon>
        <taxon>Oppiidae</taxon>
        <taxon>Medioppia</taxon>
    </lineage>
</organism>
<keyword evidence="4 5" id="KW-0472">Membrane</keyword>
<dbReference type="EMBL" id="CAJPIZ010035886">
    <property type="protein sequence ID" value="CAG2120864.1"/>
    <property type="molecule type" value="Genomic_DNA"/>
</dbReference>